<feature type="domain" description="Serpin" evidence="3">
    <location>
        <begin position="73"/>
        <end position="428"/>
    </location>
</feature>
<dbReference type="PROSITE" id="PS51257">
    <property type="entry name" value="PROKAR_LIPOPROTEIN"/>
    <property type="match status" value="1"/>
</dbReference>
<comment type="caution">
    <text evidence="4">The sequence shown here is derived from an EMBL/GenBank/DDBJ whole genome shotgun (WGS) entry which is preliminary data.</text>
</comment>
<evidence type="ECO:0000256" key="2">
    <source>
        <dbReference type="SAM" id="SignalP"/>
    </source>
</evidence>
<protein>
    <submittedName>
        <fullName evidence="4">Proteinase inhibitor I4 serpin</fullName>
    </submittedName>
</protein>
<organism evidence="4 5">
    <name type="scientific">Caldibacillus debilis</name>
    <dbReference type="NCBI Taxonomy" id="301148"/>
    <lineage>
        <taxon>Bacteria</taxon>
        <taxon>Bacillati</taxon>
        <taxon>Bacillota</taxon>
        <taxon>Bacilli</taxon>
        <taxon>Bacillales</taxon>
        <taxon>Bacillaceae</taxon>
        <taxon>Caldibacillus</taxon>
    </lineage>
</organism>
<dbReference type="Proteomes" id="UP000257014">
    <property type="component" value="Unassembled WGS sequence"/>
</dbReference>
<dbReference type="SUPFAM" id="SSF56574">
    <property type="entry name" value="Serpins"/>
    <property type="match status" value="1"/>
</dbReference>
<dbReference type="GO" id="GO:0004867">
    <property type="term" value="F:serine-type endopeptidase inhibitor activity"/>
    <property type="evidence" value="ECO:0007669"/>
    <property type="project" value="InterPro"/>
</dbReference>
<name>A0A3E0JZK7_9BACI</name>
<dbReference type="PANTHER" id="PTHR11461">
    <property type="entry name" value="SERINE PROTEASE INHIBITOR, SERPIN"/>
    <property type="match status" value="1"/>
</dbReference>
<sequence length="431" mass="47664">MGKRRKAGGKMKKLLLLFMAFVLAGCGETGSVTERDLEEDVQNLPGDNGNAQKPADRNGAVQKLAAAVNGFAFDLYPLLHESAEGKNLFFSPASIHLALAMTYNGAAGGTKEEMAAVLHADGMETGELNGSYASFLNMAEAKKGKNELKLANSLWLKKGYPFLEIYKKTVRENYGASLHEADFADPQTGEAINRWVEENTKGKIKNMVNRIPPGTVAYLLNAVYFNGKWAFPFNKEQNFEDDFYAGGKNPVTVEYMTNEREYPYFENGQFQAVELPYAGKEFSLAVILPKEGESLEEIVGQLTPEKWERWSQSFAPRRGTVTLPKFQMEYETSLNEPLQRLGMESAFSGLADFSNMVENGGVSIDEVRHKSYVRVDEKGTEAAAATSVAIVESAAGDSFHFKADRPFLFLIRENRSGMILFIGELTEPGAK</sequence>
<dbReference type="InterPro" id="IPR042178">
    <property type="entry name" value="Serpin_sf_1"/>
</dbReference>
<dbReference type="Pfam" id="PF00079">
    <property type="entry name" value="Serpin"/>
    <property type="match status" value="1"/>
</dbReference>
<evidence type="ECO:0000259" key="3">
    <source>
        <dbReference type="SMART" id="SM00093"/>
    </source>
</evidence>
<dbReference type="Gene3D" id="3.30.497.10">
    <property type="entry name" value="Antithrombin, subunit I, domain 2"/>
    <property type="match status" value="1"/>
</dbReference>
<comment type="similarity">
    <text evidence="1">Belongs to the serpin family.</text>
</comment>
<dbReference type="InterPro" id="IPR023796">
    <property type="entry name" value="Serpin_dom"/>
</dbReference>
<dbReference type="AlphaFoldDB" id="A0A3E0JZK7"/>
<feature type="signal peptide" evidence="2">
    <location>
        <begin position="1"/>
        <end position="24"/>
    </location>
</feature>
<dbReference type="InterPro" id="IPR023795">
    <property type="entry name" value="Serpin_CS"/>
</dbReference>
<feature type="chain" id="PRO_5017782537" evidence="2">
    <location>
        <begin position="25"/>
        <end position="431"/>
    </location>
</feature>
<dbReference type="InterPro" id="IPR042185">
    <property type="entry name" value="Serpin_sf_2"/>
</dbReference>
<evidence type="ECO:0000313" key="4">
    <source>
        <dbReference type="EMBL" id="REJ25854.1"/>
    </source>
</evidence>
<keyword evidence="2" id="KW-0732">Signal</keyword>
<gene>
    <name evidence="4" type="ORF">C6P37_14555</name>
</gene>
<evidence type="ECO:0000256" key="1">
    <source>
        <dbReference type="RuleBase" id="RU000411"/>
    </source>
</evidence>
<proteinExistence type="inferred from homology"/>
<accession>A0A3E0JZK7</accession>
<dbReference type="CDD" id="cd19588">
    <property type="entry name" value="serpin_miropin-like"/>
    <property type="match status" value="1"/>
</dbReference>
<dbReference type="GO" id="GO:0005615">
    <property type="term" value="C:extracellular space"/>
    <property type="evidence" value="ECO:0007669"/>
    <property type="project" value="InterPro"/>
</dbReference>
<dbReference type="InterPro" id="IPR036186">
    <property type="entry name" value="Serpin_sf"/>
</dbReference>
<dbReference type="PANTHER" id="PTHR11461:SF211">
    <property type="entry name" value="GH10112P-RELATED"/>
    <property type="match status" value="1"/>
</dbReference>
<dbReference type="Gene3D" id="2.30.39.10">
    <property type="entry name" value="Alpha-1-antitrypsin, domain 1"/>
    <property type="match status" value="1"/>
</dbReference>
<reference evidence="4 5" key="1">
    <citation type="submission" date="2018-03" db="EMBL/GenBank/DDBJ databases">
        <authorList>
            <person name="Keele B.F."/>
        </authorList>
    </citation>
    <scope>NUCLEOTIDE SEQUENCE [LARGE SCALE GENOMIC DNA]</scope>
    <source>
        <strain evidence="4">ZCTH4_d</strain>
    </source>
</reference>
<evidence type="ECO:0000313" key="5">
    <source>
        <dbReference type="Proteomes" id="UP000257014"/>
    </source>
</evidence>
<dbReference type="EMBL" id="QEWE01000030">
    <property type="protein sequence ID" value="REJ25854.1"/>
    <property type="molecule type" value="Genomic_DNA"/>
</dbReference>
<dbReference type="SMART" id="SM00093">
    <property type="entry name" value="SERPIN"/>
    <property type="match status" value="1"/>
</dbReference>
<dbReference type="InterPro" id="IPR000215">
    <property type="entry name" value="Serpin_fam"/>
</dbReference>
<dbReference type="PROSITE" id="PS00284">
    <property type="entry name" value="SERPIN"/>
    <property type="match status" value="1"/>
</dbReference>